<gene>
    <name evidence="2" type="ORF">ABEG17_19610</name>
</gene>
<reference evidence="2" key="1">
    <citation type="submission" date="2024-05" db="EMBL/GenBank/DDBJ databases">
        <authorList>
            <person name="Kim S."/>
            <person name="Heo J."/>
            <person name="Choi H."/>
            <person name="Choi Y."/>
            <person name="Kwon S.-W."/>
            <person name="Kim Y."/>
        </authorList>
    </citation>
    <scope>NUCLEOTIDE SEQUENCE</scope>
    <source>
        <strain evidence="2">KACC 23699</strain>
    </source>
</reference>
<proteinExistence type="predicted"/>
<sequence>MAYWFNVDTRQVETDDSKSQGDHVMGPYDSHEAAASALETAKAKTDQWDAQDRAWEEGATED</sequence>
<feature type="compositionally biased region" description="Basic and acidic residues" evidence="1">
    <location>
        <begin position="41"/>
        <end position="56"/>
    </location>
</feature>
<dbReference type="AlphaFoldDB" id="A0AAU7JU07"/>
<keyword evidence="2" id="KW-0031">Aminopeptidase</keyword>
<feature type="region of interest" description="Disordered" evidence="1">
    <location>
        <begin position="1"/>
        <end position="62"/>
    </location>
</feature>
<feature type="compositionally biased region" description="Basic and acidic residues" evidence="1">
    <location>
        <begin position="10"/>
        <end position="21"/>
    </location>
</feature>
<dbReference type="EMBL" id="CP157483">
    <property type="protein sequence ID" value="XBO43736.1"/>
    <property type="molecule type" value="Genomic_DNA"/>
</dbReference>
<evidence type="ECO:0000313" key="2">
    <source>
        <dbReference type="EMBL" id="XBO43736.1"/>
    </source>
</evidence>
<dbReference type="GO" id="GO:0004177">
    <property type="term" value="F:aminopeptidase activity"/>
    <property type="evidence" value="ECO:0007669"/>
    <property type="project" value="UniProtKB-KW"/>
</dbReference>
<protein>
    <submittedName>
        <fullName evidence="2">Methionine aminopeptidase</fullName>
    </submittedName>
</protein>
<keyword evidence="2" id="KW-0645">Protease</keyword>
<dbReference type="RefSeq" id="WP_406831186.1">
    <property type="nucleotide sequence ID" value="NZ_CP157483.1"/>
</dbReference>
<accession>A0AAU7JU07</accession>
<organism evidence="2">
    <name type="scientific">Pedococcus sp. KACC 23699</name>
    <dbReference type="NCBI Taxonomy" id="3149228"/>
    <lineage>
        <taxon>Bacteria</taxon>
        <taxon>Bacillati</taxon>
        <taxon>Actinomycetota</taxon>
        <taxon>Actinomycetes</taxon>
        <taxon>Micrococcales</taxon>
        <taxon>Intrasporangiaceae</taxon>
        <taxon>Pedococcus</taxon>
    </lineage>
</organism>
<evidence type="ECO:0000256" key="1">
    <source>
        <dbReference type="SAM" id="MobiDB-lite"/>
    </source>
</evidence>
<name>A0AAU7JU07_9MICO</name>
<keyword evidence="2" id="KW-0378">Hydrolase</keyword>